<keyword evidence="8 10" id="KW-0175">Coiled coil</keyword>
<organism evidence="14 15">
    <name type="scientific">Malassezia vespertilionis</name>
    <dbReference type="NCBI Taxonomy" id="2020962"/>
    <lineage>
        <taxon>Eukaryota</taxon>
        <taxon>Fungi</taxon>
        <taxon>Dikarya</taxon>
        <taxon>Basidiomycota</taxon>
        <taxon>Ustilaginomycotina</taxon>
        <taxon>Malasseziomycetes</taxon>
        <taxon>Malasseziales</taxon>
        <taxon>Malasseziaceae</taxon>
        <taxon>Malassezia</taxon>
    </lineage>
</organism>
<dbReference type="GO" id="GO:0006891">
    <property type="term" value="P:intra-Golgi vesicle-mediated transport"/>
    <property type="evidence" value="ECO:0007669"/>
    <property type="project" value="InterPro"/>
</dbReference>
<proteinExistence type="inferred from homology"/>
<feature type="domain" description="CASP C-terminal" evidence="12">
    <location>
        <begin position="349"/>
        <end position="577"/>
    </location>
</feature>
<evidence type="ECO:0000256" key="11">
    <source>
        <dbReference type="SAM" id="Phobius"/>
    </source>
</evidence>
<dbReference type="InterPro" id="IPR012955">
    <property type="entry name" value="CASP_C"/>
</dbReference>
<evidence type="ECO:0000256" key="1">
    <source>
        <dbReference type="ARBA" id="ARBA00004409"/>
    </source>
</evidence>
<dbReference type="PANTHER" id="PTHR14043:SF2">
    <property type="entry name" value="HOMEOBOX PROTEIN CUT"/>
    <property type="match status" value="1"/>
</dbReference>
<keyword evidence="9 11" id="KW-0472">Membrane</keyword>
<evidence type="ECO:0000256" key="8">
    <source>
        <dbReference type="ARBA" id="ARBA00023054"/>
    </source>
</evidence>
<evidence type="ECO:0000256" key="9">
    <source>
        <dbReference type="ARBA" id="ARBA00023136"/>
    </source>
</evidence>
<evidence type="ECO:0000313" key="14">
    <source>
        <dbReference type="EMBL" id="PKI82303.1"/>
    </source>
</evidence>
<feature type="coiled-coil region" evidence="10">
    <location>
        <begin position="132"/>
        <end position="317"/>
    </location>
</feature>
<evidence type="ECO:0000256" key="2">
    <source>
        <dbReference type="ARBA" id="ARBA00006415"/>
    </source>
</evidence>
<feature type="coiled-coil region" evidence="10">
    <location>
        <begin position="443"/>
        <end position="477"/>
    </location>
</feature>
<keyword evidence="5 11" id="KW-0812">Transmembrane</keyword>
<sequence>MRDFSSVLAAWEDARLGALQALLASETQHVSDAQRDALASRKALAERTREFKREPPETQRESIRGLLKAYQTEIDALTTRAKHAEAVLANTSGRIGQMPDPYPVFEALVERTANAQDCVQLRAALETSDANCATLQKRIMDAEMRISELAQRDAESAAETARKVEEARAEADQRWEEHHASLQRELTAAQAHVRELRTNHEQFTAQSLTLGDTHTAQADTLVADLQRANERVAQAERRNTMQRAEAEQARIEASTMHREQLAALRERIADEEQAQTQLRASNEHLQAKASVAASDAQREVERQYAQALEDVASLRTQLAQRADYDEIKHELDVLRVVEFGDATDTTATEASLETHLVQKNRKLQDELATLRATLAEQGQRATQADMQFTAQRTRIEELEALSTRLETDLLGVSDKKPEAEPAQTISGILPIVTSQRDRFRTRNTELESELRGQLQTLAELRTEAKRLQTDNLGLYEKVRYLEGFGRRANGDMPYVTAQRDAGLEDLYRNQYEQSIHPFVAFRGREQSRAIASLGPVDRLLHIFTSAVLGHAQLRLVFVGYAVLLHLLVFGMLWDAGHRSSV</sequence>
<name>A0A2N1J6X1_9BASI</name>
<dbReference type="STRING" id="2020962.A0A2N1J6X1"/>
<dbReference type="GO" id="GO:0000139">
    <property type="term" value="C:Golgi membrane"/>
    <property type="evidence" value="ECO:0007669"/>
    <property type="project" value="UniProtKB-SubCell"/>
</dbReference>
<evidence type="ECO:0000256" key="3">
    <source>
        <dbReference type="ARBA" id="ARBA00018691"/>
    </source>
</evidence>
<evidence type="ECO:0000259" key="12">
    <source>
        <dbReference type="Pfam" id="PF08172"/>
    </source>
</evidence>
<dbReference type="InterPro" id="IPR057476">
    <property type="entry name" value="Cux_N"/>
</dbReference>
<evidence type="ECO:0000313" key="15">
    <source>
        <dbReference type="Proteomes" id="UP000232875"/>
    </source>
</evidence>
<reference evidence="14 15" key="1">
    <citation type="submission" date="2017-10" db="EMBL/GenBank/DDBJ databases">
        <title>A novel species of cold-tolerant Malassezia isolated from bats.</title>
        <authorList>
            <person name="Lorch J.M."/>
            <person name="Palmer J.M."/>
            <person name="Vanderwolf K.J."/>
            <person name="Schmidt K.Z."/>
            <person name="Verant M.L."/>
            <person name="Weller T.J."/>
            <person name="Blehert D.S."/>
        </authorList>
    </citation>
    <scope>NUCLEOTIDE SEQUENCE [LARGE SCALE GENOMIC DNA]</scope>
    <source>
        <strain evidence="14 15">NWHC:44797-103</strain>
    </source>
</reference>
<dbReference type="Pfam" id="PF08172">
    <property type="entry name" value="CASP_C"/>
    <property type="match status" value="1"/>
</dbReference>
<evidence type="ECO:0000256" key="10">
    <source>
        <dbReference type="SAM" id="Coils"/>
    </source>
</evidence>
<keyword evidence="15" id="KW-1185">Reference proteome</keyword>
<comment type="subcellular location">
    <subcellularLocation>
        <location evidence="1">Golgi apparatus membrane</location>
        <topology evidence="1">Single-pass type IV membrane protein</topology>
    </subcellularLocation>
</comment>
<dbReference type="PANTHER" id="PTHR14043">
    <property type="entry name" value="CCAAT DISPLACEMENT PROTEIN-RELATED"/>
    <property type="match status" value="1"/>
</dbReference>
<feature type="domain" description="Cux N-terminal" evidence="13">
    <location>
        <begin position="3"/>
        <end position="111"/>
    </location>
</feature>
<keyword evidence="4" id="KW-0813">Transport</keyword>
<dbReference type="AlphaFoldDB" id="A0A2N1J6X1"/>
<evidence type="ECO:0000256" key="5">
    <source>
        <dbReference type="ARBA" id="ARBA00022692"/>
    </source>
</evidence>
<dbReference type="OrthoDB" id="10257567at2759"/>
<gene>
    <name evidence="14" type="ORF">MVES_003780</name>
</gene>
<feature type="transmembrane region" description="Helical" evidence="11">
    <location>
        <begin position="553"/>
        <end position="573"/>
    </location>
</feature>
<evidence type="ECO:0000256" key="4">
    <source>
        <dbReference type="ARBA" id="ARBA00022448"/>
    </source>
</evidence>
<comment type="similarity">
    <text evidence="2">Belongs to the CASP family.</text>
</comment>
<keyword evidence="6 11" id="KW-1133">Transmembrane helix</keyword>
<evidence type="ECO:0000256" key="7">
    <source>
        <dbReference type="ARBA" id="ARBA00023034"/>
    </source>
</evidence>
<accession>A0A2N1J6X1</accession>
<evidence type="ECO:0000256" key="6">
    <source>
        <dbReference type="ARBA" id="ARBA00022989"/>
    </source>
</evidence>
<evidence type="ECO:0000259" key="13">
    <source>
        <dbReference type="Pfam" id="PF25398"/>
    </source>
</evidence>
<protein>
    <recommendedName>
        <fullName evidence="3">Protein CASP</fullName>
    </recommendedName>
</protein>
<keyword evidence="7" id="KW-0333">Golgi apparatus</keyword>
<dbReference type="Proteomes" id="UP000232875">
    <property type="component" value="Unassembled WGS sequence"/>
</dbReference>
<dbReference type="EMBL" id="KZ454997">
    <property type="protein sequence ID" value="PKI82303.1"/>
    <property type="molecule type" value="Genomic_DNA"/>
</dbReference>
<dbReference type="Pfam" id="PF25398">
    <property type="entry name" value="CUX1_N"/>
    <property type="match status" value="1"/>
</dbReference>